<dbReference type="SUPFAM" id="SSF82861">
    <property type="entry name" value="Mechanosensitive channel protein MscS (YggB), transmembrane region"/>
    <property type="match status" value="1"/>
</dbReference>
<accession>A0A285UNI9</accession>
<dbReference type="GO" id="GO:0008381">
    <property type="term" value="F:mechanosensitive monoatomic ion channel activity"/>
    <property type="evidence" value="ECO:0007669"/>
    <property type="project" value="UniProtKB-ARBA"/>
</dbReference>
<dbReference type="InterPro" id="IPR049278">
    <property type="entry name" value="MS_channel_C"/>
</dbReference>
<dbReference type="InterPro" id="IPR006686">
    <property type="entry name" value="MscS_channel_CS"/>
</dbReference>
<gene>
    <name evidence="14" type="ORF">SAMN05892877_110222</name>
</gene>
<dbReference type="InterPro" id="IPR010920">
    <property type="entry name" value="LSM_dom_sf"/>
</dbReference>
<feature type="transmembrane region" description="Helical" evidence="9">
    <location>
        <begin position="256"/>
        <end position="280"/>
    </location>
</feature>
<evidence type="ECO:0000259" key="12">
    <source>
        <dbReference type="Pfam" id="PF12607"/>
    </source>
</evidence>
<evidence type="ECO:0000256" key="6">
    <source>
        <dbReference type="ARBA" id="ARBA00023136"/>
    </source>
</evidence>
<comment type="similarity">
    <text evidence="2">Belongs to the MscS (TC 1.A.23) family.</text>
</comment>
<dbReference type="InterPro" id="IPR011066">
    <property type="entry name" value="MscS_channel_C_sf"/>
</dbReference>
<dbReference type="OrthoDB" id="9799209at2"/>
<evidence type="ECO:0000256" key="10">
    <source>
        <dbReference type="SAM" id="SignalP"/>
    </source>
</evidence>
<feature type="transmembrane region" description="Helical" evidence="9">
    <location>
        <begin position="433"/>
        <end position="451"/>
    </location>
</feature>
<organism evidence="14 15">
    <name type="scientific">Rhizobium subbaraonis</name>
    <dbReference type="NCBI Taxonomy" id="908946"/>
    <lineage>
        <taxon>Bacteria</taxon>
        <taxon>Pseudomonadati</taxon>
        <taxon>Pseudomonadota</taxon>
        <taxon>Alphaproteobacteria</taxon>
        <taxon>Hyphomicrobiales</taxon>
        <taxon>Rhizobiaceae</taxon>
        <taxon>Rhizobium/Agrobacterium group</taxon>
        <taxon>Rhizobium</taxon>
    </lineage>
</organism>
<evidence type="ECO:0000256" key="1">
    <source>
        <dbReference type="ARBA" id="ARBA00004651"/>
    </source>
</evidence>
<reference evidence="14 15" key="1">
    <citation type="submission" date="2017-08" db="EMBL/GenBank/DDBJ databases">
        <authorList>
            <person name="de Groot N.N."/>
        </authorList>
    </citation>
    <scope>NUCLEOTIDE SEQUENCE [LARGE SCALE GENOMIC DNA]</scope>
    <source>
        <strain evidence="14 15">JC85</strain>
    </source>
</reference>
<dbReference type="SUPFAM" id="SSF82689">
    <property type="entry name" value="Mechanosensitive channel protein MscS (YggB), C-terminal domain"/>
    <property type="match status" value="1"/>
</dbReference>
<keyword evidence="7" id="KW-0175">Coiled coil</keyword>
<dbReference type="Gene3D" id="3.30.70.100">
    <property type="match status" value="1"/>
</dbReference>
<name>A0A285UNI9_9HYPH</name>
<keyword evidence="4 9" id="KW-0812">Transmembrane</keyword>
<dbReference type="PROSITE" id="PS01246">
    <property type="entry name" value="UPF0003"/>
    <property type="match status" value="1"/>
</dbReference>
<evidence type="ECO:0000256" key="3">
    <source>
        <dbReference type="ARBA" id="ARBA00022475"/>
    </source>
</evidence>
<evidence type="ECO:0000259" key="13">
    <source>
        <dbReference type="Pfam" id="PF21082"/>
    </source>
</evidence>
<dbReference type="InterPro" id="IPR011014">
    <property type="entry name" value="MscS_channel_TM-2"/>
</dbReference>
<dbReference type="Pfam" id="PF00924">
    <property type="entry name" value="MS_channel_2nd"/>
    <property type="match status" value="1"/>
</dbReference>
<evidence type="ECO:0000256" key="7">
    <source>
        <dbReference type="SAM" id="Coils"/>
    </source>
</evidence>
<comment type="subcellular location">
    <subcellularLocation>
        <location evidence="1">Cell membrane</location>
        <topology evidence="1">Multi-pass membrane protein</topology>
    </subcellularLocation>
</comment>
<dbReference type="InterPro" id="IPR022249">
    <property type="entry name" value="DUF3772"/>
</dbReference>
<evidence type="ECO:0000259" key="11">
    <source>
        <dbReference type="Pfam" id="PF00924"/>
    </source>
</evidence>
<dbReference type="InterPro" id="IPR023408">
    <property type="entry name" value="MscS_beta-dom_sf"/>
</dbReference>
<feature type="chain" id="PRO_5012515743" evidence="10">
    <location>
        <begin position="26"/>
        <end position="833"/>
    </location>
</feature>
<feature type="domain" description="Mechanosensitive ion channel MscS C-terminal" evidence="13">
    <location>
        <begin position="698"/>
        <end position="778"/>
    </location>
</feature>
<keyword evidence="10" id="KW-0732">Signal</keyword>
<feature type="domain" description="DUF3772" evidence="12">
    <location>
        <begin position="143"/>
        <end position="173"/>
    </location>
</feature>
<evidence type="ECO:0000256" key="9">
    <source>
        <dbReference type="SAM" id="Phobius"/>
    </source>
</evidence>
<proteinExistence type="inferred from homology"/>
<feature type="region of interest" description="Disordered" evidence="8">
    <location>
        <begin position="813"/>
        <end position="833"/>
    </location>
</feature>
<dbReference type="Gene3D" id="1.10.287.1260">
    <property type="match status" value="1"/>
</dbReference>
<sequence>MTRLKSAFLALLALMPLLLPVAAVAQDPAADAQSAAVPNPINDANQRVNKARDQLAALRRQVEEARSSEAKLAELKQHVEQVGRGALDASVSTRQRFNEIKARQDELGPVPAEGQPAESEIIKEERARLSDERAAINAVIGNAEALSIEATQLANQITEMRRTLFTETLFERTRVSPEVFEEAVAAGADEGTDLHRTVGGWFRFVWNFKRESLLAAVSLSLVVGLLLYSIGHRVAGPLIQRNKQIEKPHYITRLMVAFWSITIPTLAVGAFAFACYSLLYSFNVLRPDITPMVSSLLGVSVGLYFVSALTRAVLAPKRPAWRLVSVSNRGAQRLERSIFAMALANALDYFLGAVSVALGSAVVLTVAKSMIASIVIGLILIWISFIRPMLRAGDDPASEGRPWPRALTMVLMLTGFGLIALTMIGYVGLARFIATQIVVTGAILVTMYIGILSGRAIGTQGAFAQTYLGQRMAERYQLNEVVLDQAGLAASLGIYLIVVLLGLPGILLQWGFQIGDIESWAYRIFTEIRIGSISISIVGIVAGLLLFVVGLVVTRWFQRWLDGTIMVRSHVDPGVRNSVRTAVGYAGVGLAGLIGISAAGINLSSLALVAGALSLGIGFGLQNIVSNFVSGLILLAERPFKVGDWVVAGTTEGFVKRISVRATEIETFQRQTIIVPNSVLINGQVGNWTHRNKLGRIEIPVSVFSGNDPRRVTEILLDVALQQAVLRNPEPSVTFMNFSAATLDFEVRAFVADVLLAGTVKTEMRAAILERLREEGIALAGPAAPTVPVTMDPESARLLSAMIENAKAGLVVPTEAPRKPAPKPVEEGADETG</sequence>
<keyword evidence="5 9" id="KW-1133">Transmembrane helix</keyword>
<keyword evidence="15" id="KW-1185">Reference proteome</keyword>
<dbReference type="EMBL" id="OBQD01000010">
    <property type="protein sequence ID" value="SOC42948.1"/>
    <property type="molecule type" value="Genomic_DNA"/>
</dbReference>
<feature type="coiled-coil region" evidence="7">
    <location>
        <begin position="41"/>
        <end position="78"/>
    </location>
</feature>
<dbReference type="SUPFAM" id="SSF50182">
    <property type="entry name" value="Sm-like ribonucleoproteins"/>
    <property type="match status" value="1"/>
</dbReference>
<dbReference type="GO" id="GO:0005886">
    <property type="term" value="C:plasma membrane"/>
    <property type="evidence" value="ECO:0007669"/>
    <property type="project" value="UniProtKB-SubCell"/>
</dbReference>
<feature type="transmembrane region" description="Helical" evidence="9">
    <location>
        <begin position="292"/>
        <end position="314"/>
    </location>
</feature>
<keyword evidence="3" id="KW-1003">Cell membrane</keyword>
<evidence type="ECO:0000256" key="5">
    <source>
        <dbReference type="ARBA" id="ARBA00022989"/>
    </source>
</evidence>
<dbReference type="AlphaFoldDB" id="A0A285UNI9"/>
<evidence type="ECO:0000313" key="15">
    <source>
        <dbReference type="Proteomes" id="UP000219167"/>
    </source>
</evidence>
<evidence type="ECO:0000256" key="2">
    <source>
        <dbReference type="ARBA" id="ARBA00008017"/>
    </source>
</evidence>
<feature type="transmembrane region" description="Helical" evidence="9">
    <location>
        <begin position="213"/>
        <end position="235"/>
    </location>
</feature>
<keyword evidence="6 9" id="KW-0472">Membrane</keyword>
<evidence type="ECO:0000256" key="4">
    <source>
        <dbReference type="ARBA" id="ARBA00022692"/>
    </source>
</evidence>
<feature type="transmembrane region" description="Helical" evidence="9">
    <location>
        <begin position="492"/>
        <end position="512"/>
    </location>
</feature>
<feature type="signal peptide" evidence="10">
    <location>
        <begin position="1"/>
        <end position="25"/>
    </location>
</feature>
<feature type="transmembrane region" description="Helical" evidence="9">
    <location>
        <begin position="406"/>
        <end position="427"/>
    </location>
</feature>
<dbReference type="Pfam" id="PF21082">
    <property type="entry name" value="MS_channel_3rd"/>
    <property type="match status" value="1"/>
</dbReference>
<dbReference type="Gene3D" id="2.30.30.60">
    <property type="match status" value="1"/>
</dbReference>
<feature type="transmembrane region" description="Helical" evidence="9">
    <location>
        <begin position="338"/>
        <end position="363"/>
    </location>
</feature>
<dbReference type="PANTHER" id="PTHR30347">
    <property type="entry name" value="POTASSIUM CHANNEL RELATED"/>
    <property type="match status" value="1"/>
</dbReference>
<feature type="domain" description="Mechanosensitive ion channel MscS" evidence="11">
    <location>
        <begin position="623"/>
        <end position="690"/>
    </location>
</feature>
<feature type="transmembrane region" description="Helical" evidence="9">
    <location>
        <begin position="532"/>
        <end position="557"/>
    </location>
</feature>
<dbReference type="Pfam" id="PF12607">
    <property type="entry name" value="DUF3772"/>
    <property type="match status" value="1"/>
</dbReference>
<evidence type="ECO:0000313" key="14">
    <source>
        <dbReference type="EMBL" id="SOC42948.1"/>
    </source>
</evidence>
<protein>
    <submittedName>
        <fullName evidence="14">Small-conductance mechanosensitive channel</fullName>
    </submittedName>
</protein>
<dbReference type="InterPro" id="IPR052702">
    <property type="entry name" value="MscS-like_channel"/>
</dbReference>
<evidence type="ECO:0000256" key="8">
    <source>
        <dbReference type="SAM" id="MobiDB-lite"/>
    </source>
</evidence>
<dbReference type="InterPro" id="IPR006685">
    <property type="entry name" value="MscS_channel_2nd"/>
</dbReference>
<dbReference type="PANTHER" id="PTHR30347:SF1">
    <property type="entry name" value="MECHANOSENSITIVE CHANNEL MSCK"/>
    <property type="match status" value="1"/>
</dbReference>
<dbReference type="RefSeq" id="WP_141402067.1">
    <property type="nucleotide sequence ID" value="NZ_OBQD01000010.1"/>
</dbReference>
<feature type="transmembrane region" description="Helical" evidence="9">
    <location>
        <begin position="369"/>
        <end position="386"/>
    </location>
</feature>
<feature type="transmembrane region" description="Helical" evidence="9">
    <location>
        <begin position="607"/>
        <end position="635"/>
    </location>
</feature>
<feature type="transmembrane region" description="Helical" evidence="9">
    <location>
        <begin position="578"/>
        <end position="601"/>
    </location>
</feature>
<dbReference type="Proteomes" id="UP000219167">
    <property type="component" value="Unassembled WGS sequence"/>
</dbReference>